<dbReference type="AlphaFoldDB" id="A0A1I1XW09"/>
<protein>
    <submittedName>
        <fullName evidence="1">Uncharacterized protein</fullName>
    </submittedName>
</protein>
<dbReference type="RefSeq" id="WP_093506264.1">
    <property type="nucleotide sequence ID" value="NZ_BSSG01000009.1"/>
</dbReference>
<organism evidence="1 2">
    <name type="scientific">Pseudomonas straminea</name>
    <dbReference type="NCBI Taxonomy" id="47882"/>
    <lineage>
        <taxon>Bacteria</taxon>
        <taxon>Pseudomonadati</taxon>
        <taxon>Pseudomonadota</taxon>
        <taxon>Gammaproteobacteria</taxon>
        <taxon>Pseudomonadales</taxon>
        <taxon>Pseudomonadaceae</taxon>
        <taxon>Phytopseudomonas</taxon>
    </lineage>
</organism>
<proteinExistence type="predicted"/>
<name>A0A1I1XW09_PSEOC</name>
<keyword evidence="2" id="KW-1185">Reference proteome</keyword>
<dbReference type="EMBL" id="FOMO01000009">
    <property type="protein sequence ID" value="SFE11339.1"/>
    <property type="molecule type" value="Genomic_DNA"/>
</dbReference>
<reference evidence="2" key="1">
    <citation type="submission" date="2016-10" db="EMBL/GenBank/DDBJ databases">
        <authorList>
            <person name="Varghese N."/>
            <person name="Submissions S."/>
        </authorList>
    </citation>
    <scope>NUCLEOTIDE SEQUENCE [LARGE SCALE GENOMIC DNA]</scope>
    <source>
        <strain evidence="2">JCM 2783</strain>
    </source>
</reference>
<dbReference type="Proteomes" id="UP000243950">
    <property type="component" value="Unassembled WGS sequence"/>
</dbReference>
<accession>A0A1I1XW09</accession>
<evidence type="ECO:0000313" key="2">
    <source>
        <dbReference type="Proteomes" id="UP000243950"/>
    </source>
</evidence>
<sequence>MRLLLLTPLLCLAGCAITNYQEVAPGEYRLTAHGNIFQSKETLLKSIEKKASKLCGERGYALAGEGALSTEPVVSYYNGQQINASAVLLTETARCGNAAKQAPAPAAADAP</sequence>
<gene>
    <name evidence="1" type="ORF">SAMN05216372_1093</name>
</gene>
<evidence type="ECO:0000313" key="1">
    <source>
        <dbReference type="EMBL" id="SFE11339.1"/>
    </source>
</evidence>